<keyword evidence="4 9" id="KW-0732">Signal</keyword>
<feature type="signal peptide" evidence="9">
    <location>
        <begin position="1"/>
        <end position="18"/>
    </location>
</feature>
<dbReference type="PANTHER" id="PTHR34992:SF11">
    <property type="entry name" value="COPPER ACQUISITION FACTOR BIM1-LIKE DOMAIN-CONTAINING PROTEIN"/>
    <property type="match status" value="1"/>
</dbReference>
<reference evidence="11 12" key="1">
    <citation type="journal article" date="2016" name="Mol. Biol. Evol.">
        <title>Comparative Genomics of Early-Diverging Mushroom-Forming Fungi Provides Insights into the Origins of Lignocellulose Decay Capabilities.</title>
        <authorList>
            <person name="Nagy L.G."/>
            <person name="Riley R."/>
            <person name="Tritt A."/>
            <person name="Adam C."/>
            <person name="Daum C."/>
            <person name="Floudas D."/>
            <person name="Sun H."/>
            <person name="Yadav J.S."/>
            <person name="Pangilinan J."/>
            <person name="Larsson K.H."/>
            <person name="Matsuura K."/>
            <person name="Barry K."/>
            <person name="Labutti K."/>
            <person name="Kuo R."/>
            <person name="Ohm R.A."/>
            <person name="Bhattacharya S.S."/>
            <person name="Shirouzu T."/>
            <person name="Yoshinaga Y."/>
            <person name="Martin F.M."/>
            <person name="Grigoriev I.V."/>
            <person name="Hibbett D.S."/>
        </authorList>
    </citation>
    <scope>NUCLEOTIDE SEQUENCE [LARGE SCALE GENOMIC DNA]</scope>
    <source>
        <strain evidence="11 12">HHB12733</strain>
    </source>
</reference>
<evidence type="ECO:0000256" key="1">
    <source>
        <dbReference type="ARBA" id="ARBA00004609"/>
    </source>
</evidence>
<dbReference type="EMBL" id="KV424128">
    <property type="protein sequence ID" value="KZT51065.1"/>
    <property type="molecule type" value="Genomic_DNA"/>
</dbReference>
<evidence type="ECO:0000313" key="11">
    <source>
        <dbReference type="EMBL" id="KZT51065.1"/>
    </source>
</evidence>
<evidence type="ECO:0000256" key="2">
    <source>
        <dbReference type="ARBA" id="ARBA00022475"/>
    </source>
</evidence>
<evidence type="ECO:0000259" key="10">
    <source>
        <dbReference type="Pfam" id="PF20238"/>
    </source>
</evidence>
<gene>
    <name evidence="11" type="ORF">CALCODRAFT_153824</name>
</gene>
<dbReference type="STRING" id="1353952.A0A165CMT1"/>
<feature type="region of interest" description="Disordered" evidence="8">
    <location>
        <begin position="167"/>
        <end position="191"/>
    </location>
</feature>
<evidence type="ECO:0000256" key="6">
    <source>
        <dbReference type="ARBA" id="ARBA00023180"/>
    </source>
</evidence>
<feature type="chain" id="PRO_5007856084" description="Copper acquisition factor BIM1-like domain-containing protein" evidence="9">
    <location>
        <begin position="19"/>
        <end position="222"/>
    </location>
</feature>
<dbReference type="CDD" id="cd21176">
    <property type="entry name" value="LPMO_auxiliary-like"/>
    <property type="match status" value="1"/>
</dbReference>
<sequence>MFTTALLSLAFAAAPALAHFHLNYPPPRGPFVAQMELSFCSDYPTGARSPFPLDSGFVDITSEHPSAIVGFYISFDADPTTFVQFNTTDNGTSYPMLKPFFSMNWEGELCLPVDAESVGLPIVNGTNATIQVQFNGGDGNLFDCADVVLITNYTVPSTASCSNSTAATSGSSASPITSIPTATPPAAATGSPTASSSSAALALQPASVGLLAVVGAALALTI</sequence>
<dbReference type="GO" id="GO:0005886">
    <property type="term" value="C:plasma membrane"/>
    <property type="evidence" value="ECO:0007669"/>
    <property type="project" value="UniProtKB-SubCell"/>
</dbReference>
<proteinExistence type="predicted"/>
<keyword evidence="2" id="KW-1003">Cell membrane</keyword>
<evidence type="ECO:0000313" key="12">
    <source>
        <dbReference type="Proteomes" id="UP000076842"/>
    </source>
</evidence>
<evidence type="ECO:0000256" key="7">
    <source>
        <dbReference type="ARBA" id="ARBA00023288"/>
    </source>
</evidence>
<organism evidence="11 12">
    <name type="scientific">Calocera cornea HHB12733</name>
    <dbReference type="NCBI Taxonomy" id="1353952"/>
    <lineage>
        <taxon>Eukaryota</taxon>
        <taxon>Fungi</taxon>
        <taxon>Dikarya</taxon>
        <taxon>Basidiomycota</taxon>
        <taxon>Agaricomycotina</taxon>
        <taxon>Dacrymycetes</taxon>
        <taxon>Dacrymycetales</taxon>
        <taxon>Dacrymycetaceae</taxon>
        <taxon>Calocera</taxon>
    </lineage>
</organism>
<accession>A0A165CMT1</accession>
<feature type="domain" description="Copper acquisition factor BIM1-like" evidence="10">
    <location>
        <begin position="18"/>
        <end position="165"/>
    </location>
</feature>
<keyword evidence="5" id="KW-0472">Membrane</keyword>
<dbReference type="AlphaFoldDB" id="A0A165CMT1"/>
<evidence type="ECO:0000256" key="5">
    <source>
        <dbReference type="ARBA" id="ARBA00023136"/>
    </source>
</evidence>
<evidence type="ECO:0000256" key="9">
    <source>
        <dbReference type="SAM" id="SignalP"/>
    </source>
</evidence>
<dbReference type="InParanoid" id="A0A165CMT1"/>
<dbReference type="Pfam" id="PF20238">
    <property type="entry name" value="BIM1-like_dom"/>
    <property type="match status" value="1"/>
</dbReference>
<keyword evidence="6" id="KW-0325">Glycoprotein</keyword>
<dbReference type="GO" id="GO:0098552">
    <property type="term" value="C:side of membrane"/>
    <property type="evidence" value="ECO:0007669"/>
    <property type="project" value="UniProtKB-KW"/>
</dbReference>
<comment type="subcellular location">
    <subcellularLocation>
        <location evidence="1">Cell membrane</location>
        <topology evidence="1">Lipid-anchor</topology>
        <topology evidence="1">GPI-anchor</topology>
    </subcellularLocation>
</comment>
<dbReference type="InterPro" id="IPR046936">
    <property type="entry name" value="BIM1-like"/>
</dbReference>
<evidence type="ECO:0000256" key="8">
    <source>
        <dbReference type="SAM" id="MobiDB-lite"/>
    </source>
</evidence>
<dbReference type="PANTHER" id="PTHR34992">
    <property type="entry name" value="HYPHAL ANASTAMOSIS-7 PROTEIN"/>
    <property type="match status" value="1"/>
</dbReference>
<evidence type="ECO:0000256" key="3">
    <source>
        <dbReference type="ARBA" id="ARBA00022622"/>
    </source>
</evidence>
<evidence type="ECO:0000256" key="4">
    <source>
        <dbReference type="ARBA" id="ARBA00022729"/>
    </source>
</evidence>
<keyword evidence="12" id="KW-1185">Reference proteome</keyword>
<protein>
    <recommendedName>
        <fullName evidence="10">Copper acquisition factor BIM1-like domain-containing protein</fullName>
    </recommendedName>
</protein>
<dbReference type="InterPro" id="IPR046530">
    <property type="entry name" value="BIM1-like_dom"/>
</dbReference>
<name>A0A165CMT1_9BASI</name>
<dbReference type="Proteomes" id="UP000076842">
    <property type="component" value="Unassembled WGS sequence"/>
</dbReference>
<dbReference type="OrthoDB" id="2146436at2759"/>
<keyword evidence="7" id="KW-0449">Lipoprotein</keyword>
<keyword evidence="3" id="KW-0336">GPI-anchor</keyword>